<evidence type="ECO:0000313" key="3">
    <source>
        <dbReference type="EMBL" id="GAA4445335.1"/>
    </source>
</evidence>
<keyword evidence="3" id="KW-0808">Transferase</keyword>
<dbReference type="GO" id="GO:0016301">
    <property type="term" value="F:kinase activity"/>
    <property type="evidence" value="ECO:0007669"/>
    <property type="project" value="UniProtKB-KW"/>
</dbReference>
<keyword evidence="1" id="KW-0472">Membrane</keyword>
<keyword evidence="4" id="KW-1185">Reference proteome</keyword>
<reference evidence="4" key="1">
    <citation type="journal article" date="2019" name="Int. J. Syst. Evol. Microbiol.">
        <title>The Global Catalogue of Microorganisms (GCM) 10K type strain sequencing project: providing services to taxonomists for standard genome sequencing and annotation.</title>
        <authorList>
            <consortium name="The Broad Institute Genomics Platform"/>
            <consortium name="The Broad Institute Genome Sequencing Center for Infectious Disease"/>
            <person name="Wu L."/>
            <person name="Ma J."/>
        </authorList>
    </citation>
    <scope>NUCLEOTIDE SEQUENCE [LARGE SCALE GENOMIC DNA]</scope>
    <source>
        <strain evidence="4">JCM 31920</strain>
    </source>
</reference>
<name>A0ABP8M9G4_9BACT</name>
<feature type="transmembrane region" description="Helical" evidence="1">
    <location>
        <begin position="41"/>
        <end position="60"/>
    </location>
</feature>
<keyword evidence="1" id="KW-0812">Transmembrane</keyword>
<comment type="caution">
    <text evidence="3">The sequence shown here is derived from an EMBL/GenBank/DDBJ whole genome shotgun (WGS) entry which is preliminary data.</text>
</comment>
<evidence type="ECO:0000259" key="2">
    <source>
        <dbReference type="Pfam" id="PF06580"/>
    </source>
</evidence>
<dbReference type="PANTHER" id="PTHR34220:SF7">
    <property type="entry name" value="SENSOR HISTIDINE KINASE YPDA"/>
    <property type="match status" value="1"/>
</dbReference>
<evidence type="ECO:0000256" key="1">
    <source>
        <dbReference type="SAM" id="Phobius"/>
    </source>
</evidence>
<organism evidence="3 4">
    <name type="scientific">Ravibacter arvi</name>
    <dbReference type="NCBI Taxonomy" id="2051041"/>
    <lineage>
        <taxon>Bacteria</taxon>
        <taxon>Pseudomonadati</taxon>
        <taxon>Bacteroidota</taxon>
        <taxon>Cytophagia</taxon>
        <taxon>Cytophagales</taxon>
        <taxon>Spirosomataceae</taxon>
        <taxon>Ravibacter</taxon>
    </lineage>
</organism>
<dbReference type="RefSeq" id="WP_345031932.1">
    <property type="nucleotide sequence ID" value="NZ_BAABEY010000033.1"/>
</dbReference>
<dbReference type="InterPro" id="IPR010559">
    <property type="entry name" value="Sig_transdc_His_kin_internal"/>
</dbReference>
<dbReference type="PANTHER" id="PTHR34220">
    <property type="entry name" value="SENSOR HISTIDINE KINASE YPDA"/>
    <property type="match status" value="1"/>
</dbReference>
<dbReference type="Pfam" id="PF06580">
    <property type="entry name" value="His_kinase"/>
    <property type="match status" value="1"/>
</dbReference>
<sequence>MTKYKNRILTHVLGWLAYVLVIAFGADELDADFLAKSGASFLPVIAIFYAAIGWLFPFYLPQKRYGALIIGLSLVSLMAVGLRFWLAQLANHMSGQHLLDDSFSSITFWNQFRLNLMFIGISFAYWYARRNHEIEQNQQLLEKAVLNARLASLKNQINPHFLYNTLSFLYTKALPLSRELSEAIADLSDMMRYSLEEAGENGQVDLSREVAHLRNFIQIHQFRFEHRLHIKFEVGGSLNGYSIMPLLLITFVENAFKHGRLDDPDHPLCIQLQVNATELFFSVSNRKSSGRKERSSGIGLPNVRNRLELAYPKAHTLVIENGRDDYRVSLHLTLN</sequence>
<keyword evidence="1" id="KW-1133">Transmembrane helix</keyword>
<dbReference type="Proteomes" id="UP001501508">
    <property type="component" value="Unassembled WGS sequence"/>
</dbReference>
<feature type="transmembrane region" description="Helical" evidence="1">
    <location>
        <begin position="106"/>
        <end position="128"/>
    </location>
</feature>
<proteinExistence type="predicted"/>
<feature type="transmembrane region" description="Helical" evidence="1">
    <location>
        <begin position="67"/>
        <end position="86"/>
    </location>
</feature>
<protein>
    <submittedName>
        <fullName evidence="3">Sensor histidine kinase</fullName>
    </submittedName>
</protein>
<feature type="domain" description="Signal transduction histidine kinase internal region" evidence="2">
    <location>
        <begin position="148"/>
        <end position="228"/>
    </location>
</feature>
<dbReference type="InterPro" id="IPR036890">
    <property type="entry name" value="HATPase_C_sf"/>
</dbReference>
<evidence type="ECO:0000313" key="4">
    <source>
        <dbReference type="Proteomes" id="UP001501508"/>
    </source>
</evidence>
<dbReference type="Gene3D" id="3.30.565.10">
    <property type="entry name" value="Histidine kinase-like ATPase, C-terminal domain"/>
    <property type="match status" value="1"/>
</dbReference>
<keyword evidence="3" id="KW-0418">Kinase</keyword>
<gene>
    <name evidence="3" type="ORF">GCM10023091_36880</name>
</gene>
<dbReference type="InterPro" id="IPR050640">
    <property type="entry name" value="Bact_2-comp_sensor_kinase"/>
</dbReference>
<dbReference type="EMBL" id="BAABEY010000033">
    <property type="protein sequence ID" value="GAA4445335.1"/>
    <property type="molecule type" value="Genomic_DNA"/>
</dbReference>
<dbReference type="SUPFAM" id="SSF55874">
    <property type="entry name" value="ATPase domain of HSP90 chaperone/DNA topoisomerase II/histidine kinase"/>
    <property type="match status" value="1"/>
</dbReference>
<accession>A0ABP8M9G4</accession>